<dbReference type="PROSITE" id="PS50033">
    <property type="entry name" value="UBX"/>
    <property type="match status" value="1"/>
</dbReference>
<dbReference type="Gene3D" id="1.10.8.10">
    <property type="entry name" value="DNA helicase RuvA subunit, C-terminal domain"/>
    <property type="match status" value="1"/>
</dbReference>
<reference evidence="18" key="5">
    <citation type="submission" date="2025-09" db="UniProtKB">
        <authorList>
            <consortium name="Ensembl"/>
        </authorList>
    </citation>
    <scope>IDENTIFICATION</scope>
</reference>
<dbReference type="CDD" id="cd17161">
    <property type="entry name" value="UBX_UBXN2B"/>
    <property type="match status" value="1"/>
</dbReference>
<dbReference type="Pfam" id="PF14555">
    <property type="entry name" value="UBA_4"/>
    <property type="match status" value="1"/>
</dbReference>
<dbReference type="FunFam" id="3.30.420.210:FF:000001">
    <property type="entry name" value="NSFL1 (P97) cofactor (P47)"/>
    <property type="match status" value="1"/>
</dbReference>
<dbReference type="Proteomes" id="UP000314986">
    <property type="component" value="Unassembled WGS sequence"/>
</dbReference>
<evidence type="ECO:0000256" key="14">
    <source>
        <dbReference type="ARBA" id="ARBA00042371"/>
    </source>
</evidence>
<evidence type="ECO:0000256" key="4">
    <source>
        <dbReference type="ARBA" id="ARBA00004514"/>
    </source>
</evidence>
<protein>
    <recommendedName>
        <fullName evidence="12">UBX domain-containing protein 2B</fullName>
    </recommendedName>
    <alternativeName>
        <fullName evidence="14">NSFL1 cofactor p37</fullName>
    </alternativeName>
    <alternativeName>
        <fullName evidence="13">p97 cofactor p37</fullName>
    </alternativeName>
</protein>
<evidence type="ECO:0000256" key="13">
    <source>
        <dbReference type="ARBA" id="ARBA00041414"/>
    </source>
</evidence>
<evidence type="ECO:0000259" key="17">
    <source>
        <dbReference type="PROSITE" id="PS51399"/>
    </source>
</evidence>
<dbReference type="Pfam" id="PF00789">
    <property type="entry name" value="UBX"/>
    <property type="match status" value="1"/>
</dbReference>
<dbReference type="SMART" id="SM00166">
    <property type="entry name" value="UBX"/>
    <property type="match status" value="1"/>
</dbReference>
<dbReference type="InterPro" id="IPR009060">
    <property type="entry name" value="UBA-like_sf"/>
</dbReference>
<feature type="compositionally biased region" description="Basic and acidic residues" evidence="15">
    <location>
        <begin position="82"/>
        <end position="97"/>
    </location>
</feature>
<dbReference type="InterPro" id="IPR036241">
    <property type="entry name" value="NSFL1C_SEP_dom_sf"/>
</dbReference>
<dbReference type="InterPro" id="IPR012989">
    <property type="entry name" value="SEP_domain"/>
</dbReference>
<evidence type="ECO:0000313" key="19">
    <source>
        <dbReference type="Proteomes" id="UP000314986"/>
    </source>
</evidence>
<reference evidence="18" key="4">
    <citation type="submission" date="2025-08" db="UniProtKB">
        <authorList>
            <consortium name="Ensembl"/>
        </authorList>
    </citation>
    <scope>IDENTIFICATION</scope>
</reference>
<dbReference type="Gene3D" id="3.30.420.210">
    <property type="entry name" value="SEP domain"/>
    <property type="match status" value="1"/>
</dbReference>
<keyword evidence="10" id="KW-0539">Nucleus</keyword>
<dbReference type="GO" id="GO:0005813">
    <property type="term" value="C:centrosome"/>
    <property type="evidence" value="ECO:0007669"/>
    <property type="project" value="UniProtKB-SubCell"/>
</dbReference>
<reference evidence="19" key="1">
    <citation type="journal article" date="2006" name="Science">
        <title>Ancient noncoding elements conserved in the human genome.</title>
        <authorList>
            <person name="Venkatesh B."/>
            <person name="Kirkness E.F."/>
            <person name="Loh Y.H."/>
            <person name="Halpern A.L."/>
            <person name="Lee A.P."/>
            <person name="Johnson J."/>
            <person name="Dandona N."/>
            <person name="Viswanathan L.D."/>
            <person name="Tay A."/>
            <person name="Venter J.C."/>
            <person name="Strausberg R.L."/>
            <person name="Brenner S."/>
        </authorList>
    </citation>
    <scope>NUCLEOTIDE SEQUENCE [LARGE SCALE GENOMIC DNA]</scope>
</reference>
<evidence type="ECO:0000256" key="9">
    <source>
        <dbReference type="ARBA" id="ARBA00023212"/>
    </source>
</evidence>
<feature type="compositionally biased region" description="Polar residues" evidence="15">
    <location>
        <begin position="63"/>
        <end position="78"/>
    </location>
</feature>
<evidence type="ECO:0000256" key="6">
    <source>
        <dbReference type="ARBA" id="ARBA00022490"/>
    </source>
</evidence>
<evidence type="ECO:0000256" key="8">
    <source>
        <dbReference type="ARBA" id="ARBA00023034"/>
    </source>
</evidence>
<evidence type="ECO:0000256" key="1">
    <source>
        <dbReference type="ARBA" id="ARBA00004123"/>
    </source>
</evidence>
<organism evidence="18 19">
    <name type="scientific">Callorhinchus milii</name>
    <name type="common">Ghost shark</name>
    <dbReference type="NCBI Taxonomy" id="7868"/>
    <lineage>
        <taxon>Eukaryota</taxon>
        <taxon>Metazoa</taxon>
        <taxon>Chordata</taxon>
        <taxon>Craniata</taxon>
        <taxon>Vertebrata</taxon>
        <taxon>Chondrichthyes</taxon>
        <taxon>Holocephali</taxon>
        <taxon>Chimaeriformes</taxon>
        <taxon>Callorhinchidae</taxon>
        <taxon>Callorhinchus</taxon>
    </lineage>
</organism>
<dbReference type="GO" id="GO:0000045">
    <property type="term" value="P:autophagosome assembly"/>
    <property type="evidence" value="ECO:0007669"/>
    <property type="project" value="TreeGrafter"/>
</dbReference>
<dbReference type="Ensembl" id="ENSCMIT00000044335.1">
    <property type="protein sequence ID" value="ENSCMIP00000043711.1"/>
    <property type="gene ID" value="ENSCMIG00000018119.1"/>
</dbReference>
<dbReference type="Gene3D" id="3.10.20.90">
    <property type="entry name" value="Phosphatidylinositol 3-kinase Catalytic Subunit, Chain A, domain 1"/>
    <property type="match status" value="1"/>
</dbReference>
<evidence type="ECO:0000256" key="12">
    <source>
        <dbReference type="ARBA" id="ARBA00040562"/>
    </source>
</evidence>
<keyword evidence="7" id="KW-0256">Endoplasmic reticulum</keyword>
<reference evidence="19" key="3">
    <citation type="journal article" date="2014" name="Nature">
        <title>Elephant shark genome provides unique insights into gnathostome evolution.</title>
        <authorList>
            <consortium name="International Elephant Shark Genome Sequencing Consortium"/>
            <person name="Venkatesh B."/>
            <person name="Lee A.P."/>
            <person name="Ravi V."/>
            <person name="Maurya A.K."/>
            <person name="Lian M.M."/>
            <person name="Swann J.B."/>
            <person name="Ohta Y."/>
            <person name="Flajnik M.F."/>
            <person name="Sutoh Y."/>
            <person name="Kasahara M."/>
            <person name="Hoon S."/>
            <person name="Gangu V."/>
            <person name="Roy S.W."/>
            <person name="Irimia M."/>
            <person name="Korzh V."/>
            <person name="Kondrychyn I."/>
            <person name="Lim Z.W."/>
            <person name="Tay B.H."/>
            <person name="Tohari S."/>
            <person name="Kong K.W."/>
            <person name="Ho S."/>
            <person name="Lorente-Galdos B."/>
            <person name="Quilez J."/>
            <person name="Marques-Bonet T."/>
            <person name="Raney B.J."/>
            <person name="Ingham P.W."/>
            <person name="Tay A."/>
            <person name="Hillier L.W."/>
            <person name="Minx P."/>
            <person name="Boehm T."/>
            <person name="Wilson R.K."/>
            <person name="Brenner S."/>
            <person name="Warren W.C."/>
        </authorList>
    </citation>
    <scope>NUCLEOTIDE SEQUENCE [LARGE SCALE GENOMIC DNA]</scope>
</reference>
<dbReference type="GO" id="GO:0005783">
    <property type="term" value="C:endoplasmic reticulum"/>
    <property type="evidence" value="ECO:0007669"/>
    <property type="project" value="UniProtKB-SubCell"/>
</dbReference>
<evidence type="ECO:0000256" key="10">
    <source>
        <dbReference type="ARBA" id="ARBA00023242"/>
    </source>
</evidence>
<dbReference type="GO" id="GO:0043161">
    <property type="term" value="P:proteasome-mediated ubiquitin-dependent protein catabolic process"/>
    <property type="evidence" value="ECO:0007669"/>
    <property type="project" value="TreeGrafter"/>
</dbReference>
<gene>
    <name evidence="18" type="primary">LOC103180709</name>
</gene>
<feature type="domain" description="SEP" evidence="17">
    <location>
        <begin position="150"/>
        <end position="215"/>
    </location>
</feature>
<evidence type="ECO:0000259" key="16">
    <source>
        <dbReference type="PROSITE" id="PS50033"/>
    </source>
</evidence>
<dbReference type="GO" id="GO:0005829">
    <property type="term" value="C:cytosol"/>
    <property type="evidence" value="ECO:0007669"/>
    <property type="project" value="UniProtKB-SubCell"/>
</dbReference>
<dbReference type="GO" id="GO:0005794">
    <property type="term" value="C:Golgi apparatus"/>
    <property type="evidence" value="ECO:0007669"/>
    <property type="project" value="UniProtKB-SubCell"/>
</dbReference>
<feature type="domain" description="UBX" evidence="16">
    <location>
        <begin position="260"/>
        <end position="337"/>
    </location>
</feature>
<proteinExistence type="inferred from homology"/>
<evidence type="ECO:0000256" key="7">
    <source>
        <dbReference type="ARBA" id="ARBA00022824"/>
    </source>
</evidence>
<dbReference type="SUPFAM" id="SSF102848">
    <property type="entry name" value="NSFL1 (p97 ATPase) cofactor p47, SEP domain"/>
    <property type="match status" value="1"/>
</dbReference>
<dbReference type="AlphaFoldDB" id="A0A4W3JX63"/>
<dbReference type="GO" id="GO:0061025">
    <property type="term" value="P:membrane fusion"/>
    <property type="evidence" value="ECO:0007669"/>
    <property type="project" value="TreeGrafter"/>
</dbReference>
<dbReference type="SUPFAM" id="SSF46934">
    <property type="entry name" value="UBA-like"/>
    <property type="match status" value="1"/>
</dbReference>
<evidence type="ECO:0000256" key="11">
    <source>
        <dbReference type="ARBA" id="ARBA00038241"/>
    </source>
</evidence>
<feature type="region of interest" description="Disordered" evidence="15">
    <location>
        <begin position="63"/>
        <end position="119"/>
    </location>
</feature>
<evidence type="ECO:0000256" key="15">
    <source>
        <dbReference type="SAM" id="MobiDB-lite"/>
    </source>
</evidence>
<dbReference type="GO" id="GO:0043130">
    <property type="term" value="F:ubiquitin binding"/>
    <property type="evidence" value="ECO:0007669"/>
    <property type="project" value="TreeGrafter"/>
</dbReference>
<dbReference type="GeneTree" id="ENSGT00520000055567"/>
<keyword evidence="19" id="KW-1185">Reference proteome</keyword>
<name>A0A4W3JX63_CALMI</name>
<evidence type="ECO:0000256" key="5">
    <source>
        <dbReference type="ARBA" id="ARBA00004555"/>
    </source>
</evidence>
<dbReference type="InterPro" id="IPR029071">
    <property type="entry name" value="Ubiquitin-like_domsf"/>
</dbReference>
<dbReference type="SMART" id="SM00553">
    <property type="entry name" value="SEP"/>
    <property type="match status" value="1"/>
</dbReference>
<dbReference type="CDD" id="cd14348">
    <property type="entry name" value="UBA_p47"/>
    <property type="match status" value="1"/>
</dbReference>
<accession>A0A4W3JX63</accession>
<evidence type="ECO:0000256" key="3">
    <source>
        <dbReference type="ARBA" id="ARBA00004300"/>
    </source>
</evidence>
<comment type="subcellular location">
    <subcellularLocation>
        <location evidence="3">Cytoplasm</location>
        <location evidence="3">Cytoskeleton</location>
        <location evidence="3">Microtubule organizing center</location>
        <location evidence="3">Centrosome</location>
    </subcellularLocation>
    <subcellularLocation>
        <location evidence="4">Cytoplasm</location>
        <location evidence="4">Cytosol</location>
    </subcellularLocation>
    <subcellularLocation>
        <location evidence="2">Endoplasmic reticulum</location>
    </subcellularLocation>
    <subcellularLocation>
        <location evidence="5">Golgi apparatus</location>
    </subcellularLocation>
    <subcellularLocation>
        <location evidence="1">Nucleus</location>
    </subcellularLocation>
</comment>
<sequence>MADAAQREKTERFVRVTGATEERAALHLRAAEWDVQLALASFYKDERDHQPIQQEAPVFSNATNFKPAVNSGNHSKIASMNDLKKNEQSKSDGEEGQRFYAGGSEHSGQQIVGPPKKRNPNEIVEELFKEAEEHGAVPVDHWAAESSRAMVQILLKLWKNGFSLDDGELRTYNDPANSRFLESVGRGEIPLELQRLVHGGQVSLDMEDHRREEYLRHKLKFKPFSGEGQKLGSPTPTIVSTPSSPEEEFKHFVNVMSIDDSVPTTNIQIRLADGSRVVQKFNQSHRIHDIRQFIVQHYPVFAASSFLLMTTFPNKELTDEDQTLQEAKLLNAVIVQRLK</sequence>
<dbReference type="GO" id="GO:0007030">
    <property type="term" value="P:Golgi organization"/>
    <property type="evidence" value="ECO:0007669"/>
    <property type="project" value="TreeGrafter"/>
</dbReference>
<dbReference type="GO" id="GO:0005634">
    <property type="term" value="C:nucleus"/>
    <property type="evidence" value="ECO:0007669"/>
    <property type="project" value="UniProtKB-SubCell"/>
</dbReference>
<evidence type="ECO:0000313" key="18">
    <source>
        <dbReference type="Ensembl" id="ENSCMIP00000043711.1"/>
    </source>
</evidence>
<dbReference type="PANTHER" id="PTHR23333:SF14">
    <property type="entry name" value="UBX DOMAIN-CONTAINING PROTEIN 2B"/>
    <property type="match status" value="1"/>
</dbReference>
<dbReference type="PROSITE" id="PS51399">
    <property type="entry name" value="SEP"/>
    <property type="match status" value="1"/>
</dbReference>
<dbReference type="SUPFAM" id="SSF54236">
    <property type="entry name" value="Ubiquitin-like"/>
    <property type="match status" value="1"/>
</dbReference>
<comment type="similarity">
    <text evidence="11">Belongs to the NSFL1C family.</text>
</comment>
<reference evidence="19" key="2">
    <citation type="journal article" date="2007" name="PLoS Biol.">
        <title>Survey sequencing and comparative analysis of the elephant shark (Callorhinchus milii) genome.</title>
        <authorList>
            <person name="Venkatesh B."/>
            <person name="Kirkness E.F."/>
            <person name="Loh Y.H."/>
            <person name="Halpern A.L."/>
            <person name="Lee A.P."/>
            <person name="Johnson J."/>
            <person name="Dandona N."/>
            <person name="Viswanathan L.D."/>
            <person name="Tay A."/>
            <person name="Venter J.C."/>
            <person name="Strausberg R.L."/>
            <person name="Brenner S."/>
        </authorList>
    </citation>
    <scope>NUCLEOTIDE SEQUENCE [LARGE SCALE GENOMIC DNA]</scope>
</reference>
<evidence type="ECO:0000256" key="2">
    <source>
        <dbReference type="ARBA" id="ARBA00004240"/>
    </source>
</evidence>
<dbReference type="GO" id="GO:0031468">
    <property type="term" value="P:nuclear membrane reassembly"/>
    <property type="evidence" value="ECO:0007669"/>
    <property type="project" value="TreeGrafter"/>
</dbReference>
<keyword evidence="8" id="KW-0333">Golgi apparatus</keyword>
<keyword evidence="9" id="KW-0206">Cytoskeleton</keyword>
<keyword evidence="6" id="KW-0963">Cytoplasm</keyword>
<dbReference type="InterPro" id="IPR001012">
    <property type="entry name" value="UBX_dom"/>
</dbReference>
<dbReference type="PANTHER" id="PTHR23333">
    <property type="entry name" value="UBX DOMAIN CONTAINING PROTEIN"/>
    <property type="match status" value="1"/>
</dbReference>
<dbReference type="Pfam" id="PF08059">
    <property type="entry name" value="SEP"/>
    <property type="match status" value="1"/>
</dbReference>